<dbReference type="Proteomes" id="UP000295685">
    <property type="component" value="Unassembled WGS sequence"/>
</dbReference>
<dbReference type="Proteomes" id="UP000294844">
    <property type="component" value="Unassembled WGS sequence"/>
</dbReference>
<dbReference type="AlphaFoldDB" id="A0A4R8SA05"/>
<proteinExistence type="predicted"/>
<gene>
    <name evidence="2" type="ORF">CCUG60883_04664</name>
    <name evidence="1" type="ORF">CCUG60885_04661</name>
</gene>
<sequence>MRRMTRVLIQPSFGTTAARANWKKTLDKEVTFTKGRFRRELTDAQFSSLLELHPGGKAHFWGTTDIHDAKMDELQVGDVALLTGENHVLAIGEIGASFRNSKACKVIWEPDGKTKKLFQNLYSFISFEQTRIPYDVLRRLTSEDGGLTGDIYRPARLLRGEKADRVLDGLLIQTVTELQDLQRNAVEGPWLPGTVVEDEAHNVVEATRTLPGSGFVAMRKESALVVRYRQFLAGAGDKRFQKRLKSVVGISDLYLLPTELEHSTELVEAKSSVAHTHVREALAQLLDYAAHADREVHTLTALFPEKPSPRDIDWLATYGIRSVFEDSDGGFQVSAVQPDVLARSKPLWQPERVIKVDVGGVYPNGSALAAESARNRAV</sequence>
<evidence type="ECO:0000313" key="4">
    <source>
        <dbReference type="Proteomes" id="UP000295685"/>
    </source>
</evidence>
<name>A0A4R8SA05_9MYCO</name>
<keyword evidence="3" id="KW-1185">Reference proteome</keyword>
<dbReference type="EMBL" id="PECM01000015">
    <property type="protein sequence ID" value="TDZ99980.1"/>
    <property type="molecule type" value="Genomic_DNA"/>
</dbReference>
<organism evidence="1 4">
    <name type="scientific">Mycobacteroides salmoniphilum</name>
    <dbReference type="NCBI Taxonomy" id="404941"/>
    <lineage>
        <taxon>Bacteria</taxon>
        <taxon>Bacillati</taxon>
        <taxon>Actinomycetota</taxon>
        <taxon>Actinomycetes</taxon>
        <taxon>Mycobacteriales</taxon>
        <taxon>Mycobacteriaceae</taxon>
        <taxon>Mycobacteroides</taxon>
    </lineage>
</organism>
<evidence type="ECO:0000313" key="1">
    <source>
        <dbReference type="EMBL" id="TDZ90015.1"/>
    </source>
</evidence>
<evidence type="ECO:0000313" key="2">
    <source>
        <dbReference type="EMBL" id="TDZ99980.1"/>
    </source>
</evidence>
<reference evidence="3 4" key="1">
    <citation type="journal article" date="2019" name="Sci. Rep.">
        <title>Extended insight into the Mycobacterium chelonae-abscessus complex through whole genome sequencing of Mycobacterium salmoniphilum outbreak and Mycobacterium salmoniphilum-like strains.</title>
        <authorList>
            <person name="Behra P.R.K."/>
            <person name="Das S."/>
            <person name="Pettersson B.M.F."/>
            <person name="Shirreff L."/>
            <person name="DuCote T."/>
            <person name="Jacobsson K.G."/>
            <person name="Ennis D.G."/>
            <person name="Kirsebom L.A."/>
        </authorList>
    </citation>
    <scope>NUCLEOTIDE SEQUENCE [LARGE SCALE GENOMIC DNA]</scope>
    <source>
        <strain evidence="2 3">CCUG 60883</strain>
        <strain evidence="1 4">CCUG 60885</strain>
    </source>
</reference>
<protein>
    <recommendedName>
        <fullName evidence="5">Restriction endonuclease</fullName>
    </recommendedName>
</protein>
<comment type="caution">
    <text evidence="1">The sequence shown here is derived from an EMBL/GenBank/DDBJ whole genome shotgun (WGS) entry which is preliminary data.</text>
</comment>
<dbReference type="EMBL" id="PECK01000012">
    <property type="protein sequence ID" value="TDZ90015.1"/>
    <property type="molecule type" value="Genomic_DNA"/>
</dbReference>
<evidence type="ECO:0008006" key="5">
    <source>
        <dbReference type="Google" id="ProtNLM"/>
    </source>
</evidence>
<evidence type="ECO:0000313" key="3">
    <source>
        <dbReference type="Proteomes" id="UP000294844"/>
    </source>
</evidence>
<accession>A0A4R8SA05</accession>